<organism evidence="1 2">
    <name type="scientific">Trichothecium roseum</name>
    <dbReference type="NCBI Taxonomy" id="47278"/>
    <lineage>
        <taxon>Eukaryota</taxon>
        <taxon>Fungi</taxon>
        <taxon>Dikarya</taxon>
        <taxon>Ascomycota</taxon>
        <taxon>Pezizomycotina</taxon>
        <taxon>Sordariomycetes</taxon>
        <taxon>Hypocreomycetidae</taxon>
        <taxon>Hypocreales</taxon>
        <taxon>Hypocreales incertae sedis</taxon>
        <taxon>Trichothecium</taxon>
    </lineage>
</organism>
<gene>
    <name evidence="1" type="ORF">N3K66_000338</name>
</gene>
<sequence length="798" mass="87768">MAIIYSAEELLYLKDSPLCKHPDNLPPAEEWMGSQQEQNRTVQSRAPTGDRSRVNDNALLDQNSRRPAFDRPVPRNNATNPDDIVFAPPRMAFASSSRIGGKTQDADRPTKDGDATQGRFSNIRRVGENDGERFREGRNANPLRRRNESGDGDAEGWSTVKPRKSFGAEGAERFQGRMGGNFRDDKRTPRDRDDRTPKPFDGFSRERDGDEESRPRNTTGKKLEPWNKTEASEPHTGPAPEKRERMDRAKSWRERDPTSQPLEERGNDRNNARWAGRDQRHEREPEWLDEPVEPKTEAKTQQDFQKWMEEMKRLKGDGPPSTKPSVGPVPEAPFDAAKPAVQSAPAVEIGPDKFFMAFGSKTGMEASTPTDQEGQAPRSKPSGKSSRFTSFFAQPQESMPAMPPMMQQKPEPTLPIMSPPVGGGIFPPGFGAPPGAPDEEKQAFQQLLAKLQKQSVSATPPQPSPFPAPSQGSHGEVSKKTSIASSSPFQLFQGGERRDGPVGRPPAQQHHQEIHAPRPQQQARPEQLLQDLVGHHQRVSSQGSTRAEPARNNSNAEFLMNLMRGGPDTRSDSALMRAHHQHQQQQQQQRQAAQFDEREQFSPQENRGPPRNIPPPPGFPMSDSFPGGDGEPRQSQPTQILQRPHPPPGLDQMPPNWMNAGQVPPPHQQRQQPPQQHSQPQTPQQQQPPRGGPMLPPPGLAGGPGRSMPPPHMFPPNFPPGAMPPPDMGNMPPPRHIGPPPPGFFGNMPPGFIPPPGLPGFNGPPGGPDSPHGFGGNPFERGMPPPGAHGRGASFGRG</sequence>
<evidence type="ECO:0000313" key="2">
    <source>
        <dbReference type="Proteomes" id="UP001163324"/>
    </source>
</evidence>
<name>A0ACC0VC79_9HYPO</name>
<evidence type="ECO:0000313" key="1">
    <source>
        <dbReference type="EMBL" id="KAI9903809.1"/>
    </source>
</evidence>
<proteinExistence type="predicted"/>
<dbReference type="Proteomes" id="UP001163324">
    <property type="component" value="Chromosome 1"/>
</dbReference>
<comment type="caution">
    <text evidence="1">The sequence shown here is derived from an EMBL/GenBank/DDBJ whole genome shotgun (WGS) entry which is preliminary data.</text>
</comment>
<reference evidence="1" key="1">
    <citation type="submission" date="2022-10" db="EMBL/GenBank/DDBJ databases">
        <title>Complete Genome of Trichothecium roseum strain YXFP-22015, a Plant Pathogen Isolated from Citrus.</title>
        <authorList>
            <person name="Wang Y."/>
            <person name="Zhu L."/>
        </authorList>
    </citation>
    <scope>NUCLEOTIDE SEQUENCE</scope>
    <source>
        <strain evidence="1">YXFP-22015</strain>
    </source>
</reference>
<protein>
    <submittedName>
        <fullName evidence="1">Uncharacterized protein</fullName>
    </submittedName>
</protein>
<accession>A0ACC0VC79</accession>
<keyword evidence="2" id="KW-1185">Reference proteome</keyword>
<dbReference type="EMBL" id="CM047940">
    <property type="protein sequence ID" value="KAI9903809.1"/>
    <property type="molecule type" value="Genomic_DNA"/>
</dbReference>